<evidence type="ECO:0000313" key="1">
    <source>
        <dbReference type="EMBL" id="KAA1110926.1"/>
    </source>
</evidence>
<proteinExistence type="predicted"/>
<sequence>MASIHASIPVSTTRQVSSTKTTYTILYEPPTLPSGHSQYSQPLYKVILAKWRSPPFATSVQVDSESWDILPEPVPRHTLSPVMTGTEVGPTIVLHSSPRINKEHLIGLIPSNVILYSGVIAFERCQCLHIAAESIELFHNYSNPHTYNLRSRSFHWEKQRPHIAQL</sequence>
<name>A0A5B0QCH3_PUCGR</name>
<protein>
    <submittedName>
        <fullName evidence="1">Uncharacterized protein</fullName>
    </submittedName>
</protein>
<organism evidence="1 2">
    <name type="scientific">Puccinia graminis f. sp. tritici</name>
    <dbReference type="NCBI Taxonomy" id="56615"/>
    <lineage>
        <taxon>Eukaryota</taxon>
        <taxon>Fungi</taxon>
        <taxon>Dikarya</taxon>
        <taxon>Basidiomycota</taxon>
        <taxon>Pucciniomycotina</taxon>
        <taxon>Pucciniomycetes</taxon>
        <taxon>Pucciniales</taxon>
        <taxon>Pucciniaceae</taxon>
        <taxon>Puccinia</taxon>
    </lineage>
</organism>
<keyword evidence="2" id="KW-1185">Reference proteome</keyword>
<comment type="caution">
    <text evidence="1">The sequence shown here is derived from an EMBL/GenBank/DDBJ whole genome shotgun (WGS) entry which is preliminary data.</text>
</comment>
<dbReference type="EMBL" id="VSWC01000027">
    <property type="protein sequence ID" value="KAA1110926.1"/>
    <property type="molecule type" value="Genomic_DNA"/>
</dbReference>
<gene>
    <name evidence="1" type="ORF">PGT21_034399</name>
</gene>
<accession>A0A5B0QCH3</accession>
<dbReference type="AlphaFoldDB" id="A0A5B0QCH3"/>
<dbReference type="Proteomes" id="UP000324748">
    <property type="component" value="Unassembled WGS sequence"/>
</dbReference>
<evidence type="ECO:0000313" key="2">
    <source>
        <dbReference type="Proteomes" id="UP000324748"/>
    </source>
</evidence>
<reference evidence="1 2" key="1">
    <citation type="submission" date="2019-05" db="EMBL/GenBank/DDBJ databases">
        <title>Emergence of the Ug99 lineage of the wheat stem rust pathogen through somatic hybridization.</title>
        <authorList>
            <person name="Li F."/>
            <person name="Upadhyaya N.M."/>
            <person name="Sperschneider J."/>
            <person name="Matny O."/>
            <person name="Nguyen-Phuc H."/>
            <person name="Mago R."/>
            <person name="Raley C."/>
            <person name="Miller M.E."/>
            <person name="Silverstein K.A.T."/>
            <person name="Henningsen E."/>
            <person name="Hirsch C.D."/>
            <person name="Visser B."/>
            <person name="Pretorius Z.A."/>
            <person name="Steffenson B.J."/>
            <person name="Schwessinger B."/>
            <person name="Dodds P.N."/>
            <person name="Figueroa M."/>
        </authorList>
    </citation>
    <scope>NUCLEOTIDE SEQUENCE [LARGE SCALE GENOMIC DNA]</scope>
    <source>
        <strain evidence="1">21-0</strain>
    </source>
</reference>